<comment type="caution">
    <text evidence="2">The sequence shown here is derived from an EMBL/GenBank/DDBJ whole genome shotgun (WGS) entry which is preliminary data.</text>
</comment>
<protein>
    <recommendedName>
        <fullName evidence="4">F-box domain-containing protein</fullName>
    </recommendedName>
</protein>
<keyword evidence="3" id="KW-1185">Reference proteome</keyword>
<organism evidence="2 3">
    <name type="scientific">Cudoniella acicularis</name>
    <dbReference type="NCBI Taxonomy" id="354080"/>
    <lineage>
        <taxon>Eukaryota</taxon>
        <taxon>Fungi</taxon>
        <taxon>Dikarya</taxon>
        <taxon>Ascomycota</taxon>
        <taxon>Pezizomycotina</taxon>
        <taxon>Leotiomycetes</taxon>
        <taxon>Helotiales</taxon>
        <taxon>Tricladiaceae</taxon>
        <taxon>Cudoniella</taxon>
    </lineage>
</organism>
<dbReference type="OrthoDB" id="3759773at2759"/>
<dbReference type="EMBL" id="JAAMPI010001462">
    <property type="protein sequence ID" value="KAF4625105.1"/>
    <property type="molecule type" value="Genomic_DNA"/>
</dbReference>
<evidence type="ECO:0000313" key="3">
    <source>
        <dbReference type="Proteomes" id="UP000566819"/>
    </source>
</evidence>
<evidence type="ECO:0000256" key="1">
    <source>
        <dbReference type="SAM" id="MobiDB-lite"/>
    </source>
</evidence>
<dbReference type="AlphaFoldDB" id="A0A8H4RA88"/>
<proteinExistence type="predicted"/>
<accession>A0A8H4RA88</accession>
<name>A0A8H4RA88_9HELO</name>
<dbReference type="Proteomes" id="UP000566819">
    <property type="component" value="Unassembled WGS sequence"/>
</dbReference>
<evidence type="ECO:0000313" key="2">
    <source>
        <dbReference type="EMBL" id="KAF4625105.1"/>
    </source>
</evidence>
<reference evidence="2 3" key="1">
    <citation type="submission" date="2020-03" db="EMBL/GenBank/DDBJ databases">
        <title>Draft Genome Sequence of Cudoniella acicularis.</title>
        <authorList>
            <person name="Buettner E."/>
            <person name="Kellner H."/>
        </authorList>
    </citation>
    <scope>NUCLEOTIDE SEQUENCE [LARGE SCALE GENOMIC DNA]</scope>
    <source>
        <strain evidence="2 3">DSM 108380</strain>
    </source>
</reference>
<sequence>MALNAGPPPANSILDSLYRQLKEIDEMDMLLSREKMMTSFYRPSHPDSESCPFEAIPSQKYFNERLGALNIMQRKLKTIQSGIRESINTLSRPFLRPLSILDMPDEILRIIFEHVRDFQPPKDHFMDYNGRVREIQNVRLTCQRFCSTSSHLLLHYVRVELNPSSLARLEEISRHPIISKSVMTVQVILAYHDSVMARDLSLFARYHVDRLHDRITELEFDDASEASIYYEVPEKKVLETVTRLRMILEAWEDLLEGIPSDLTEEEYSRSPRKLLRKAHEEYQFLVTIQEDMVGDDFFVCAVAAAMARMPVAERLDIRDDCFRTKKRRRTLFDQADDDKVLIDQMMFPIRWEDAREHDLGPPPAEIALKLPSAVHKAGGALTYLEIQLSPPDDLSVFETSEEDRHALRAAVQKLKTLTFELRSGTTASDWRQYNQDEVKILSEFVGAILGTDSIEHISLDLSFLWDQEMPPLHSLGSIFTGRRWSKLNFICWDAMCLHQSELEQFIDGLEKPFWYSIIRRLYLMSGSWADCLDILRRKAGNSISFEDPSGAECEELNEQEIKSIFGKSYEYYGRKSLAEKFLTNWPGVGNPFREDSGNTNAVDETDAPDASDTMDTME</sequence>
<evidence type="ECO:0008006" key="4">
    <source>
        <dbReference type="Google" id="ProtNLM"/>
    </source>
</evidence>
<feature type="region of interest" description="Disordered" evidence="1">
    <location>
        <begin position="590"/>
        <end position="618"/>
    </location>
</feature>
<gene>
    <name evidence="2" type="ORF">G7Y89_g13064</name>
</gene>